<dbReference type="Gene3D" id="3.40.80.10">
    <property type="entry name" value="Peptidoglycan recognition protein-like"/>
    <property type="match status" value="1"/>
</dbReference>
<dbReference type="InterPro" id="IPR002502">
    <property type="entry name" value="Amidase_domain"/>
</dbReference>
<dbReference type="InterPro" id="IPR015510">
    <property type="entry name" value="PGRP"/>
</dbReference>
<dbReference type="SMART" id="SM00644">
    <property type="entry name" value="Ami_2"/>
    <property type="match status" value="1"/>
</dbReference>
<dbReference type="SMART" id="SM00701">
    <property type="entry name" value="PGRP"/>
    <property type="match status" value="1"/>
</dbReference>
<evidence type="ECO:0000259" key="4">
    <source>
        <dbReference type="SMART" id="SM00701"/>
    </source>
</evidence>
<dbReference type="AlphaFoldDB" id="L8JQ55"/>
<evidence type="ECO:0000256" key="1">
    <source>
        <dbReference type="ARBA" id="ARBA00007553"/>
    </source>
</evidence>
<dbReference type="EMBL" id="AMZN01000070">
    <property type="protein sequence ID" value="ELR69624.1"/>
    <property type="molecule type" value="Genomic_DNA"/>
</dbReference>
<accession>L8JQ55</accession>
<evidence type="ECO:0000313" key="6">
    <source>
        <dbReference type="Proteomes" id="UP000011135"/>
    </source>
</evidence>
<dbReference type="GO" id="GO:0008270">
    <property type="term" value="F:zinc ion binding"/>
    <property type="evidence" value="ECO:0007669"/>
    <property type="project" value="InterPro"/>
</dbReference>
<keyword evidence="6" id="KW-1185">Reference proteome</keyword>
<dbReference type="OrthoDB" id="2812205at2"/>
<feature type="chain" id="PRO_5003993373" description="Peptidoglycan recognition protein family domain-containing protein" evidence="2">
    <location>
        <begin position="21"/>
        <end position="414"/>
    </location>
</feature>
<evidence type="ECO:0000259" key="3">
    <source>
        <dbReference type="SMART" id="SM00644"/>
    </source>
</evidence>
<dbReference type="NCBIfam" id="TIGR04183">
    <property type="entry name" value="Por_Secre_tail"/>
    <property type="match status" value="1"/>
</dbReference>
<comment type="similarity">
    <text evidence="1">Belongs to the N-acetylmuramoyl-L-alanine amidase 2 family.</text>
</comment>
<keyword evidence="2" id="KW-0732">Signal</keyword>
<feature type="domain" description="Peptidoglycan recognition protein family" evidence="4">
    <location>
        <begin position="145"/>
        <end position="303"/>
    </location>
</feature>
<reference evidence="5 6" key="1">
    <citation type="submission" date="2012-12" db="EMBL/GenBank/DDBJ databases">
        <title>Genome assembly of Fulvivirga imtechensis AK7.</title>
        <authorList>
            <person name="Nupur N."/>
            <person name="Khatri I."/>
            <person name="Kumar R."/>
            <person name="Subramanian S."/>
            <person name="Pinnaka A."/>
        </authorList>
    </citation>
    <scope>NUCLEOTIDE SEQUENCE [LARGE SCALE GENOMIC DNA]</scope>
    <source>
        <strain evidence="5 6">AK7</strain>
    </source>
</reference>
<feature type="signal peptide" evidence="2">
    <location>
        <begin position="1"/>
        <end position="20"/>
    </location>
</feature>
<dbReference type="InterPro" id="IPR026444">
    <property type="entry name" value="Secre_tail"/>
</dbReference>
<dbReference type="PANTHER" id="PTHR11022:SF41">
    <property type="entry name" value="PEPTIDOGLYCAN-RECOGNITION PROTEIN LC-RELATED"/>
    <property type="match status" value="1"/>
</dbReference>
<dbReference type="Proteomes" id="UP000011135">
    <property type="component" value="Unassembled WGS sequence"/>
</dbReference>
<comment type="caution">
    <text evidence="5">The sequence shown here is derived from an EMBL/GenBank/DDBJ whole genome shotgun (WGS) entry which is preliminary data.</text>
</comment>
<dbReference type="STRING" id="1237149.C900_04849"/>
<feature type="domain" description="N-acetylmuramoyl-L-alanine amidase" evidence="3">
    <location>
        <begin position="157"/>
        <end position="309"/>
    </location>
</feature>
<dbReference type="GO" id="GO:0008745">
    <property type="term" value="F:N-acetylmuramoyl-L-alanine amidase activity"/>
    <property type="evidence" value="ECO:0007669"/>
    <property type="project" value="InterPro"/>
</dbReference>
<protein>
    <recommendedName>
        <fullName evidence="7">Peptidoglycan recognition protein family domain-containing protein</fullName>
    </recommendedName>
</protein>
<dbReference type="eggNOG" id="COG1572">
    <property type="taxonomic scope" value="Bacteria"/>
</dbReference>
<name>L8JQ55_9BACT</name>
<evidence type="ECO:0008006" key="7">
    <source>
        <dbReference type="Google" id="ProtNLM"/>
    </source>
</evidence>
<evidence type="ECO:0000256" key="2">
    <source>
        <dbReference type="SAM" id="SignalP"/>
    </source>
</evidence>
<proteinExistence type="inferred from homology"/>
<dbReference type="GO" id="GO:0009253">
    <property type="term" value="P:peptidoglycan catabolic process"/>
    <property type="evidence" value="ECO:0007669"/>
    <property type="project" value="InterPro"/>
</dbReference>
<dbReference type="InterPro" id="IPR006619">
    <property type="entry name" value="PGRP_domain_met/bac"/>
</dbReference>
<dbReference type="CDD" id="cd06583">
    <property type="entry name" value="PGRP"/>
    <property type="match status" value="1"/>
</dbReference>
<dbReference type="InterPro" id="IPR036505">
    <property type="entry name" value="Amidase/PGRP_sf"/>
</dbReference>
<dbReference type="Pfam" id="PF01510">
    <property type="entry name" value="Amidase_2"/>
    <property type="match status" value="1"/>
</dbReference>
<dbReference type="PANTHER" id="PTHR11022">
    <property type="entry name" value="PEPTIDOGLYCAN RECOGNITION PROTEIN"/>
    <property type="match status" value="1"/>
</dbReference>
<evidence type="ECO:0000313" key="5">
    <source>
        <dbReference type="EMBL" id="ELR69624.1"/>
    </source>
</evidence>
<gene>
    <name evidence="5" type="ORF">C900_04849</name>
</gene>
<dbReference type="Pfam" id="PF18962">
    <property type="entry name" value="Por_Secre_tail"/>
    <property type="match status" value="1"/>
</dbReference>
<dbReference type="SUPFAM" id="SSF55846">
    <property type="entry name" value="N-acetylmuramoyl-L-alanine amidase-like"/>
    <property type="match status" value="1"/>
</dbReference>
<organism evidence="5 6">
    <name type="scientific">Fulvivirga imtechensis AK7</name>
    <dbReference type="NCBI Taxonomy" id="1237149"/>
    <lineage>
        <taxon>Bacteria</taxon>
        <taxon>Pseudomonadati</taxon>
        <taxon>Bacteroidota</taxon>
        <taxon>Cytophagia</taxon>
        <taxon>Cytophagales</taxon>
        <taxon>Fulvivirgaceae</taxon>
        <taxon>Fulvivirga</taxon>
    </lineage>
</organism>
<sequence>MGMRKIFTGIFLLFASYSQAQWERQEIMRTGTHTRAFSAEVQPQQHIYAQEKEPVTALAIRYQGQLGEALVRHGSFETRLFPDEHTEDNGLTSNLVIFDEPVYKYELFTGSLSGNIEVILINAGEIKNETEAGRIKEGGNSCEEPAQVDQSVWREGLPAPNYNRSFTDTENIIVHHSATSNELTNYTNVVRNIYLYHTEANGWSDIGYNYLIAPDGTIFKGRDPGAGEQDFVLGAHFCGKNSTTIGVCLMGTFTNVPPSDQALESLNHLLAWKTDKDELDPLGTDPHPLHASLPVIAGHRDGCSTECPGQKTYERLPMIRTVTAESIQACHEETEVVFALYPNPAEVHFKVELLAGDVHDFTLYNMKGHFSTIYPIGKSGNVLTFSVAGLASGIYILHYQSEEALVKRRLVVLN</sequence>